<feature type="compositionally biased region" description="Low complexity" evidence="1">
    <location>
        <begin position="279"/>
        <end position="288"/>
    </location>
</feature>
<name>K0TG28_THAOC</name>
<evidence type="ECO:0000256" key="1">
    <source>
        <dbReference type="SAM" id="MobiDB-lite"/>
    </source>
</evidence>
<feature type="compositionally biased region" description="Polar residues" evidence="1">
    <location>
        <begin position="186"/>
        <end position="196"/>
    </location>
</feature>
<organism evidence="2 3">
    <name type="scientific">Thalassiosira oceanica</name>
    <name type="common">Marine diatom</name>
    <dbReference type="NCBI Taxonomy" id="159749"/>
    <lineage>
        <taxon>Eukaryota</taxon>
        <taxon>Sar</taxon>
        <taxon>Stramenopiles</taxon>
        <taxon>Ochrophyta</taxon>
        <taxon>Bacillariophyta</taxon>
        <taxon>Coscinodiscophyceae</taxon>
        <taxon>Thalassiosirophycidae</taxon>
        <taxon>Thalassiosirales</taxon>
        <taxon>Thalassiosiraceae</taxon>
        <taxon>Thalassiosira</taxon>
    </lineage>
</organism>
<evidence type="ECO:0000313" key="3">
    <source>
        <dbReference type="Proteomes" id="UP000266841"/>
    </source>
</evidence>
<accession>K0TG28</accession>
<dbReference type="EMBL" id="AGNL01000577">
    <property type="protein sequence ID" value="EJK77658.1"/>
    <property type="molecule type" value="Genomic_DNA"/>
</dbReference>
<sequence>KPVATEVRCGIELSPYSAVCPSGTIYTSFRPDIGAGLLSGSSAAPRRHLCRLAPVRVRICRSDDAAAGVNSSISLLSIVKAAKGCHGKRPMSVKVRLVHEDDHRDGHVILCVTAKALASWLEVVPGVELAVDIGRACRLSRRAHDNEIKQLPKDQQERYKTLGKTRVRFSLRRLQACSPRRAALSSRPNDSEQGSAPWTEDYSVTPRTKTRYTRTKSDHVGINKIYLEPSWSEDGLDAFLGLEKNIEDFLDDRAKYDDLKSSWSTYVEETGLALNHVATKTTSSSENSSTRRKSTTTKKSRGTKLKFGSQLSGAVDESEPASKRGMSVGDLSGNESSDEGVPRPKRAPLKMAESPSSTKSSNSGDSNGSESEDEMGSPESVKKRSSDLPSKPKAPKRRKN</sequence>
<protein>
    <submittedName>
        <fullName evidence="2">Uncharacterized protein</fullName>
    </submittedName>
</protein>
<feature type="non-terminal residue" evidence="2">
    <location>
        <position position="1"/>
    </location>
</feature>
<feature type="compositionally biased region" description="Low complexity" evidence="1">
    <location>
        <begin position="353"/>
        <end position="369"/>
    </location>
</feature>
<dbReference type="Proteomes" id="UP000266841">
    <property type="component" value="Unassembled WGS sequence"/>
</dbReference>
<feature type="region of interest" description="Disordered" evidence="1">
    <location>
        <begin position="179"/>
        <end position="202"/>
    </location>
</feature>
<reference evidence="2 3" key="1">
    <citation type="journal article" date="2012" name="Genome Biol.">
        <title>Genome and low-iron response of an oceanic diatom adapted to chronic iron limitation.</title>
        <authorList>
            <person name="Lommer M."/>
            <person name="Specht M."/>
            <person name="Roy A.S."/>
            <person name="Kraemer L."/>
            <person name="Andreson R."/>
            <person name="Gutowska M.A."/>
            <person name="Wolf J."/>
            <person name="Bergner S.V."/>
            <person name="Schilhabel M.B."/>
            <person name="Klostermeier U.C."/>
            <person name="Beiko R.G."/>
            <person name="Rosenstiel P."/>
            <person name="Hippler M."/>
            <person name="Laroche J."/>
        </authorList>
    </citation>
    <scope>NUCLEOTIDE SEQUENCE [LARGE SCALE GENOMIC DNA]</scope>
    <source>
        <strain evidence="2 3">CCMP1005</strain>
    </source>
</reference>
<comment type="caution">
    <text evidence="2">The sequence shown here is derived from an EMBL/GenBank/DDBJ whole genome shotgun (WGS) entry which is preliminary data.</text>
</comment>
<proteinExistence type="predicted"/>
<evidence type="ECO:0000313" key="2">
    <source>
        <dbReference type="EMBL" id="EJK77658.1"/>
    </source>
</evidence>
<keyword evidence="3" id="KW-1185">Reference proteome</keyword>
<feature type="compositionally biased region" description="Basic residues" evidence="1">
    <location>
        <begin position="290"/>
        <end position="304"/>
    </location>
</feature>
<dbReference type="AlphaFoldDB" id="K0TG28"/>
<gene>
    <name evidence="2" type="ORF">THAOC_00495</name>
</gene>
<feature type="region of interest" description="Disordered" evidence="1">
    <location>
        <begin position="278"/>
        <end position="400"/>
    </location>
</feature>